<dbReference type="SMART" id="SM00287">
    <property type="entry name" value="SH3b"/>
    <property type="match status" value="1"/>
</dbReference>
<gene>
    <name evidence="3" type="ORF">J2S11_000151</name>
</gene>
<dbReference type="EMBL" id="JAUSTY010000001">
    <property type="protein sequence ID" value="MDQ0164252.1"/>
    <property type="molecule type" value="Genomic_DNA"/>
</dbReference>
<evidence type="ECO:0000259" key="2">
    <source>
        <dbReference type="PROSITE" id="PS51781"/>
    </source>
</evidence>
<reference evidence="3 4" key="1">
    <citation type="submission" date="2023-07" db="EMBL/GenBank/DDBJ databases">
        <title>Genomic Encyclopedia of Type Strains, Phase IV (KMG-IV): sequencing the most valuable type-strain genomes for metagenomic binning, comparative biology and taxonomic classification.</title>
        <authorList>
            <person name="Goeker M."/>
        </authorList>
    </citation>
    <scope>NUCLEOTIDE SEQUENCE [LARGE SCALE GENOMIC DNA]</scope>
    <source>
        <strain evidence="3 4">DSM 12751</strain>
    </source>
</reference>
<comment type="caution">
    <text evidence="3">The sequence shown here is derived from an EMBL/GenBank/DDBJ whole genome shotgun (WGS) entry which is preliminary data.</text>
</comment>
<dbReference type="Pfam" id="PF05036">
    <property type="entry name" value="SPOR"/>
    <property type="match status" value="2"/>
</dbReference>
<dbReference type="RefSeq" id="WP_307389589.1">
    <property type="nucleotide sequence ID" value="NZ_BAAADK010000009.1"/>
</dbReference>
<dbReference type="InterPro" id="IPR003646">
    <property type="entry name" value="SH3-like_bac-type"/>
</dbReference>
<accession>A0ABT9VTS2</accession>
<dbReference type="InterPro" id="IPR013486">
    <property type="entry name" value="SpoIID/LytB"/>
</dbReference>
<proteinExistence type="predicted"/>
<protein>
    <submittedName>
        <fullName evidence="3">Stage II sporulation protein D</fullName>
    </submittedName>
</protein>
<dbReference type="InterPro" id="IPR052354">
    <property type="entry name" value="Cell_Wall_Dynamics_Protein"/>
</dbReference>
<evidence type="ECO:0000313" key="3">
    <source>
        <dbReference type="EMBL" id="MDQ0164252.1"/>
    </source>
</evidence>
<dbReference type="PROSITE" id="PS51724">
    <property type="entry name" value="SPOR"/>
    <property type="match status" value="1"/>
</dbReference>
<dbReference type="SUPFAM" id="SSF110997">
    <property type="entry name" value="Sporulation related repeat"/>
    <property type="match status" value="1"/>
</dbReference>
<dbReference type="PANTHER" id="PTHR34408">
    <property type="entry name" value="FAMILY PROTEIN, PUTATIVE-RELATED"/>
    <property type="match status" value="1"/>
</dbReference>
<dbReference type="Pfam" id="PF08239">
    <property type="entry name" value="SH3_3"/>
    <property type="match status" value="1"/>
</dbReference>
<dbReference type="InterPro" id="IPR007730">
    <property type="entry name" value="SPOR-like_dom"/>
</dbReference>
<sequence>MESSQRRRKFLFVCLSVMLIAALFVQGIPPQHAQANSNEIRVALFVDMGTGYRGTVPSVSLKGNSALQLQGEAGVFQNVNKDQTLRFSIDQYFLIIRETNSLAEARQVAQNLTSNNVHNTIVTVSKQNQTVYQVVAGSEASRAAITNVQADIRSKTQYDGSIAGSFRVQAGSFATTQEAQARVNEIQGKGYIAHITQVLRDNNTVSFEVWVGQEGSEEDRNRLQQSLVADFSGITFIPATANEYLIMQNSLDASSNQQTYLLSSPQRKLTVSPVGTGSLPLTTVEERSNRQYRGKMELSLYQNNFTVVNILPLDEYLYSVVGTEMATGWPMEALKTQAVMSRNFAFMSIPKNKYGIAHVSDTVFEQAYHGYGQEANDVRQAVDATKGELLTFKGQPFETFYYSNAGGQTAKGSEVWGNNLEHHSSVASKDNYPETVQVLWYRIEDQTGKIGYVSSEYLTKTGQKNTQGLETATVKTVSGGLNFRSGPSTAHEQIGTLSSGARVTIIEQVRQNNAYSWITGPYNGAELREWINGRNVQTNKITNNIQSLRVMRYGDSGRVLQMEANGTIIQTSSPDSHRSIFKDGTANLRSTKFEVESMGEYTILGANGNTVRSTQRTGQLYAIQGNQTTAQPVNGSNDQFAAINRSGEMSILSKEPRFRLHGNGYGHGLGASQWGIRAMALDGSNYQQILQHYFHKDARIEKKY</sequence>
<dbReference type="Gene3D" id="2.30.30.40">
    <property type="entry name" value="SH3 Domains"/>
    <property type="match status" value="1"/>
</dbReference>
<organism evidence="3 4">
    <name type="scientific">Caldalkalibacillus horti</name>
    <dbReference type="NCBI Taxonomy" id="77523"/>
    <lineage>
        <taxon>Bacteria</taxon>
        <taxon>Bacillati</taxon>
        <taxon>Bacillota</taxon>
        <taxon>Bacilli</taxon>
        <taxon>Bacillales</taxon>
        <taxon>Bacillaceae</taxon>
        <taxon>Caldalkalibacillus</taxon>
    </lineage>
</organism>
<dbReference type="Pfam" id="PF08486">
    <property type="entry name" value="SpoIID"/>
    <property type="match status" value="1"/>
</dbReference>
<dbReference type="PROSITE" id="PS51781">
    <property type="entry name" value="SH3B"/>
    <property type="match status" value="1"/>
</dbReference>
<evidence type="ECO:0000313" key="4">
    <source>
        <dbReference type="Proteomes" id="UP001235840"/>
    </source>
</evidence>
<feature type="domain" description="SPOR" evidence="1">
    <location>
        <begin position="160"/>
        <end position="241"/>
    </location>
</feature>
<name>A0ABT9VTS2_9BACI</name>
<evidence type="ECO:0000259" key="1">
    <source>
        <dbReference type="PROSITE" id="PS51724"/>
    </source>
</evidence>
<dbReference type="Gene3D" id="3.30.70.1070">
    <property type="entry name" value="Sporulation related repeat"/>
    <property type="match status" value="1"/>
</dbReference>
<dbReference type="InterPro" id="IPR036680">
    <property type="entry name" value="SPOR-like_sf"/>
</dbReference>
<dbReference type="Proteomes" id="UP001235840">
    <property type="component" value="Unassembled WGS sequence"/>
</dbReference>
<dbReference type="InterPro" id="IPR013693">
    <property type="entry name" value="SpoIID/LytB_N"/>
</dbReference>
<keyword evidence="4" id="KW-1185">Reference proteome</keyword>
<feature type="domain" description="SH3b" evidence="2">
    <location>
        <begin position="469"/>
        <end position="540"/>
    </location>
</feature>
<dbReference type="NCBIfam" id="TIGR02669">
    <property type="entry name" value="SpoIID_LytB"/>
    <property type="match status" value="1"/>
</dbReference>